<accession>A0ABW3M9G0</accession>
<dbReference type="InterPro" id="IPR006176">
    <property type="entry name" value="3-OHacyl-CoA_DH_NAD-bd"/>
</dbReference>
<dbReference type="InterPro" id="IPR006108">
    <property type="entry name" value="3HC_DH_C"/>
</dbReference>
<name>A0ABW3M9G0_9PSEU</name>
<protein>
    <submittedName>
        <fullName evidence="6">3-hydroxybutyryl-CoA dehydrogenase</fullName>
    </submittedName>
</protein>
<evidence type="ECO:0000313" key="7">
    <source>
        <dbReference type="Proteomes" id="UP001597045"/>
    </source>
</evidence>
<dbReference type="SUPFAM" id="SSF51735">
    <property type="entry name" value="NAD(P)-binding Rossmann-fold domains"/>
    <property type="match status" value="1"/>
</dbReference>
<feature type="domain" description="3-hydroxyacyl-CoA dehydrogenase NAD binding" evidence="5">
    <location>
        <begin position="8"/>
        <end position="186"/>
    </location>
</feature>
<dbReference type="InterPro" id="IPR036291">
    <property type="entry name" value="NAD(P)-bd_dom_sf"/>
</dbReference>
<sequence>MSTVIKRVGVVGCGLMGSGFADLCASAGLEVNIVVSSGASAARDRARLVSSYERRLRKGKITEAERDTAQALISFSDDPDTLSDCQFVLEAVGERLVDKEAVFGTIDRIVTDPQAVLATNTSSIPIMKIAQATSDPSRVVGVHFFNPAPVMPLVELIGSLHTAPETIDRASAFVTGTLGKKVIRGQDRPGFVVNALLIPYLLGAVRMLESGAASAEEIDQGMTLGCGHPMGPLALADMIGLDTIAAIGEAMYDELKEPLYAPPPLLRRMVEGELVGKKAGQGFYRYE</sequence>
<evidence type="ECO:0000256" key="1">
    <source>
        <dbReference type="ARBA" id="ARBA00005086"/>
    </source>
</evidence>
<evidence type="ECO:0000313" key="6">
    <source>
        <dbReference type="EMBL" id="MFD1047226.1"/>
    </source>
</evidence>
<comment type="caution">
    <text evidence="6">The sequence shown here is derived from an EMBL/GenBank/DDBJ whole genome shotgun (WGS) entry which is preliminary data.</text>
</comment>
<evidence type="ECO:0000256" key="3">
    <source>
        <dbReference type="ARBA" id="ARBA00023002"/>
    </source>
</evidence>
<dbReference type="PIRSF" id="PIRSF000105">
    <property type="entry name" value="HCDH"/>
    <property type="match status" value="1"/>
</dbReference>
<gene>
    <name evidence="6" type="ORF">ACFQ1S_17565</name>
</gene>
<dbReference type="SUPFAM" id="SSF48179">
    <property type="entry name" value="6-phosphogluconate dehydrogenase C-terminal domain-like"/>
    <property type="match status" value="1"/>
</dbReference>
<dbReference type="PANTHER" id="PTHR48075">
    <property type="entry name" value="3-HYDROXYACYL-COA DEHYDROGENASE FAMILY PROTEIN"/>
    <property type="match status" value="1"/>
</dbReference>
<feature type="domain" description="3-hydroxyacyl-CoA dehydrogenase C-terminal" evidence="4">
    <location>
        <begin position="190"/>
        <end position="286"/>
    </location>
</feature>
<comment type="pathway">
    <text evidence="1">Lipid metabolism; butanoate metabolism.</text>
</comment>
<evidence type="ECO:0000259" key="5">
    <source>
        <dbReference type="Pfam" id="PF02737"/>
    </source>
</evidence>
<dbReference type="InterPro" id="IPR008927">
    <property type="entry name" value="6-PGluconate_DH-like_C_sf"/>
</dbReference>
<dbReference type="Pfam" id="PF00725">
    <property type="entry name" value="3HCDH"/>
    <property type="match status" value="1"/>
</dbReference>
<dbReference type="InterPro" id="IPR013328">
    <property type="entry name" value="6PGD_dom2"/>
</dbReference>
<keyword evidence="3" id="KW-0560">Oxidoreductase</keyword>
<proteinExistence type="inferred from homology"/>
<evidence type="ECO:0000256" key="2">
    <source>
        <dbReference type="ARBA" id="ARBA00009463"/>
    </source>
</evidence>
<dbReference type="Pfam" id="PF02737">
    <property type="entry name" value="3HCDH_N"/>
    <property type="match status" value="1"/>
</dbReference>
<keyword evidence="7" id="KW-1185">Reference proteome</keyword>
<dbReference type="PANTHER" id="PTHR48075:SF9">
    <property type="entry name" value="3-HYDROXYBUTYRYL-COA DEHYDROGENASE"/>
    <property type="match status" value="1"/>
</dbReference>
<dbReference type="Proteomes" id="UP001597045">
    <property type="component" value="Unassembled WGS sequence"/>
</dbReference>
<dbReference type="InterPro" id="IPR022694">
    <property type="entry name" value="3-OHacyl-CoA_DH"/>
</dbReference>
<dbReference type="EMBL" id="JBHTIS010000981">
    <property type="protein sequence ID" value="MFD1047226.1"/>
    <property type="molecule type" value="Genomic_DNA"/>
</dbReference>
<dbReference type="NCBIfam" id="NF005875">
    <property type="entry name" value="PRK07819.1"/>
    <property type="match status" value="1"/>
</dbReference>
<comment type="similarity">
    <text evidence="2">Belongs to the 3-hydroxyacyl-CoA dehydrogenase family.</text>
</comment>
<organism evidence="6 7">
    <name type="scientific">Kibdelosporangium lantanae</name>
    <dbReference type="NCBI Taxonomy" id="1497396"/>
    <lineage>
        <taxon>Bacteria</taxon>
        <taxon>Bacillati</taxon>
        <taxon>Actinomycetota</taxon>
        <taxon>Actinomycetes</taxon>
        <taxon>Pseudonocardiales</taxon>
        <taxon>Pseudonocardiaceae</taxon>
        <taxon>Kibdelosporangium</taxon>
    </lineage>
</organism>
<evidence type="ECO:0000259" key="4">
    <source>
        <dbReference type="Pfam" id="PF00725"/>
    </source>
</evidence>
<dbReference type="Gene3D" id="3.40.50.720">
    <property type="entry name" value="NAD(P)-binding Rossmann-like Domain"/>
    <property type="match status" value="1"/>
</dbReference>
<dbReference type="Gene3D" id="1.10.1040.10">
    <property type="entry name" value="N-(1-d-carboxylethyl)-l-norvaline Dehydrogenase, domain 2"/>
    <property type="match status" value="1"/>
</dbReference>
<reference evidence="7" key="1">
    <citation type="journal article" date="2019" name="Int. J. Syst. Evol. Microbiol.">
        <title>The Global Catalogue of Microorganisms (GCM) 10K type strain sequencing project: providing services to taxonomists for standard genome sequencing and annotation.</title>
        <authorList>
            <consortium name="The Broad Institute Genomics Platform"/>
            <consortium name="The Broad Institute Genome Sequencing Center for Infectious Disease"/>
            <person name="Wu L."/>
            <person name="Ma J."/>
        </authorList>
    </citation>
    <scope>NUCLEOTIDE SEQUENCE [LARGE SCALE GENOMIC DNA]</scope>
    <source>
        <strain evidence="7">JCM 31486</strain>
    </source>
</reference>